<dbReference type="EC" id="2.4.99.28" evidence="11"/>
<dbReference type="GO" id="GO:0015648">
    <property type="term" value="F:lipid-linked peptidoglycan transporter activity"/>
    <property type="evidence" value="ECO:0007669"/>
    <property type="project" value="TreeGrafter"/>
</dbReference>
<comment type="function">
    <text evidence="11">Peptidoglycan polymerase that is essential for cell wall elongation.</text>
</comment>
<evidence type="ECO:0000313" key="13">
    <source>
        <dbReference type="EMBL" id="RID93975.1"/>
    </source>
</evidence>
<feature type="transmembrane region" description="Helical" evidence="11">
    <location>
        <begin position="80"/>
        <end position="100"/>
    </location>
</feature>
<dbReference type="NCBIfam" id="TIGR02210">
    <property type="entry name" value="rodA_shape"/>
    <property type="match status" value="1"/>
</dbReference>
<evidence type="ECO:0000256" key="3">
    <source>
        <dbReference type="ARBA" id="ARBA00022676"/>
    </source>
</evidence>
<dbReference type="GO" id="GO:0009252">
    <property type="term" value="P:peptidoglycan biosynthetic process"/>
    <property type="evidence" value="ECO:0007669"/>
    <property type="project" value="UniProtKB-UniRule"/>
</dbReference>
<gene>
    <name evidence="11 13" type="primary">rodA</name>
    <name evidence="12" type="ORF">BCB69_03155</name>
    <name evidence="13" type="ORF">DX915_00035</name>
</gene>
<dbReference type="PROSITE" id="PS00428">
    <property type="entry name" value="FTSW_RODA_SPOVE"/>
    <property type="match status" value="1"/>
</dbReference>
<evidence type="ECO:0000256" key="2">
    <source>
        <dbReference type="ARBA" id="ARBA00022475"/>
    </source>
</evidence>
<dbReference type="STRING" id="39950.BCB69_03155"/>
<name>A0A1B3WDQ3_9FIRM</name>
<dbReference type="GO" id="GO:0005886">
    <property type="term" value="C:plasma membrane"/>
    <property type="evidence" value="ECO:0007669"/>
    <property type="project" value="UniProtKB-SubCell"/>
</dbReference>
<dbReference type="InterPro" id="IPR018365">
    <property type="entry name" value="Cell_cycle_FtsW-rel_CS"/>
</dbReference>
<dbReference type="UniPathway" id="UPA00219"/>
<evidence type="ECO:0000256" key="9">
    <source>
        <dbReference type="ARBA" id="ARBA00023136"/>
    </source>
</evidence>
<feature type="transmembrane region" description="Helical" evidence="11">
    <location>
        <begin position="344"/>
        <end position="364"/>
    </location>
</feature>
<organism evidence="12 14">
    <name type="scientific">Dialister pneumosintes</name>
    <dbReference type="NCBI Taxonomy" id="39950"/>
    <lineage>
        <taxon>Bacteria</taxon>
        <taxon>Bacillati</taxon>
        <taxon>Bacillota</taxon>
        <taxon>Negativicutes</taxon>
        <taxon>Veillonellales</taxon>
        <taxon>Veillonellaceae</taxon>
        <taxon>Dialister</taxon>
    </lineage>
</organism>
<evidence type="ECO:0000256" key="6">
    <source>
        <dbReference type="ARBA" id="ARBA00022960"/>
    </source>
</evidence>
<dbReference type="InterPro" id="IPR011923">
    <property type="entry name" value="RodA/MrdB"/>
</dbReference>
<dbReference type="GO" id="GO:0008955">
    <property type="term" value="F:peptidoglycan glycosyltransferase activity"/>
    <property type="evidence" value="ECO:0007669"/>
    <property type="project" value="UniProtKB-UniRule"/>
</dbReference>
<feature type="transmembrane region" description="Helical" evidence="11">
    <location>
        <begin position="166"/>
        <end position="183"/>
    </location>
</feature>
<dbReference type="PANTHER" id="PTHR30474:SF1">
    <property type="entry name" value="PEPTIDOGLYCAN GLYCOSYLTRANSFERASE MRDB"/>
    <property type="match status" value="1"/>
</dbReference>
<accession>A0A1B3WDQ3</accession>
<keyword evidence="6 11" id="KW-0133">Cell shape</keyword>
<feature type="transmembrane region" description="Helical" evidence="11">
    <location>
        <begin position="190"/>
        <end position="207"/>
    </location>
</feature>
<sequence length="373" mass="41840">MHKILKIFKKLDWSLFLSIIGLAVISLLIIGSATHANISHVEGQFDFIIKQGAFLLLGIITSIFMLKYDFHILEKYIKSIYILNIILLLIVKFAGTSALGAQRWIQIGPFTLQPSEFAKLFMIICLAKLLAKHPEGFHTWKSLIPVIALMGIPFILVLIQPDLGTSLVFGAITFGMLYACGFDMKMFKQILGGFIVSLPAIWFFLLHDYQKMRIKVLFDPDLDPFGSGYHVIQSKIAIGSGGFFGKGLFEGTQSQLNFLPENHTDFIFSVVGEELGFIGAIFLLFLYFLILYRALIISHSTHDRFGSLIAVGIFSMWLFQVFINVGMTLGIMPVTGIPLPFMSYGGSALLMNILCVGLLMNIFIRRKKLLFDE</sequence>
<dbReference type="AlphaFoldDB" id="A0A1B3WDQ3"/>
<reference evidence="12" key="2">
    <citation type="submission" date="2016-08" db="EMBL/GenBank/DDBJ databases">
        <authorList>
            <person name="Seilhamer J.J."/>
        </authorList>
    </citation>
    <scope>NUCLEOTIDE SEQUENCE [LARGE SCALE GENOMIC DNA]</scope>
    <source>
        <strain evidence="12">F0677</strain>
    </source>
</reference>
<evidence type="ECO:0000313" key="12">
    <source>
        <dbReference type="EMBL" id="AOH39053.1"/>
    </source>
</evidence>
<dbReference type="Proteomes" id="UP000094757">
    <property type="component" value="Chromosome"/>
</dbReference>
<keyword evidence="4 11" id="KW-0808">Transferase</keyword>
<dbReference type="HAMAP" id="MF_02079">
    <property type="entry name" value="PGT_RodA"/>
    <property type="match status" value="1"/>
</dbReference>
<protein>
    <recommendedName>
        <fullName evidence="11">Peptidoglycan glycosyltransferase RodA</fullName>
        <shortName evidence="11">PGT</shortName>
        <ecNumber evidence="11">2.4.99.28</ecNumber>
    </recommendedName>
    <alternativeName>
        <fullName evidence="11">Cell elongation protein RodA</fullName>
    </alternativeName>
    <alternativeName>
        <fullName evidence="11">Cell wall polymerase</fullName>
    </alternativeName>
    <alternativeName>
        <fullName evidence="11">Peptidoglycan polymerase</fullName>
        <shortName evidence="11">PG polymerase</shortName>
    </alternativeName>
</protein>
<dbReference type="GO" id="GO:0071555">
    <property type="term" value="P:cell wall organization"/>
    <property type="evidence" value="ECO:0007669"/>
    <property type="project" value="UniProtKB-KW"/>
</dbReference>
<feature type="transmembrane region" description="Helical" evidence="11">
    <location>
        <begin position="308"/>
        <end position="332"/>
    </location>
</feature>
<feature type="transmembrane region" description="Helical" evidence="11">
    <location>
        <begin position="12"/>
        <end position="36"/>
    </location>
</feature>
<dbReference type="Pfam" id="PF01098">
    <property type="entry name" value="FTSW_RODA_SPOVE"/>
    <property type="match status" value="1"/>
</dbReference>
<evidence type="ECO:0000256" key="4">
    <source>
        <dbReference type="ARBA" id="ARBA00022679"/>
    </source>
</evidence>
<reference evidence="13 15" key="3">
    <citation type="submission" date="2018-08" db="EMBL/GenBank/DDBJ databases">
        <title>Draft genome sequence of Dialister pneumosintes KCOM 1685.</title>
        <authorList>
            <person name="Kook J.-K."/>
            <person name="Park S.-N."/>
            <person name="Lim Y.K."/>
        </authorList>
    </citation>
    <scope>NUCLEOTIDE SEQUENCE [LARGE SCALE GENOMIC DNA]</scope>
    <source>
        <strain evidence="13 15">KCOM 1685</strain>
    </source>
</reference>
<proteinExistence type="inferred from homology"/>
<evidence type="ECO:0000256" key="10">
    <source>
        <dbReference type="ARBA" id="ARBA00023316"/>
    </source>
</evidence>
<dbReference type="EMBL" id="QWKU01000001">
    <property type="protein sequence ID" value="RID93975.1"/>
    <property type="molecule type" value="Genomic_DNA"/>
</dbReference>
<keyword evidence="9 11" id="KW-0472">Membrane</keyword>
<reference evidence="14" key="1">
    <citation type="submission" date="2016-08" db="EMBL/GenBank/DDBJ databases">
        <authorList>
            <person name="Holder M.E."/>
            <person name="Ajami N.J."/>
            <person name="Petrosino J.F."/>
        </authorList>
    </citation>
    <scope>NUCLEOTIDE SEQUENCE [LARGE SCALE GENOMIC DNA]</scope>
    <source>
        <strain evidence="14">F0677</strain>
    </source>
</reference>
<feature type="transmembrane region" description="Helical" evidence="11">
    <location>
        <begin position="48"/>
        <end position="68"/>
    </location>
</feature>
<evidence type="ECO:0000256" key="5">
    <source>
        <dbReference type="ARBA" id="ARBA00022692"/>
    </source>
</evidence>
<feature type="transmembrane region" description="Helical" evidence="11">
    <location>
        <begin position="112"/>
        <end position="131"/>
    </location>
</feature>
<dbReference type="GO" id="GO:0032153">
    <property type="term" value="C:cell division site"/>
    <property type="evidence" value="ECO:0007669"/>
    <property type="project" value="TreeGrafter"/>
</dbReference>
<keyword evidence="15" id="KW-1185">Reference proteome</keyword>
<dbReference type="InterPro" id="IPR001182">
    <property type="entry name" value="FtsW/RodA"/>
</dbReference>
<comment type="subcellular location">
    <subcellularLocation>
        <location evidence="11">Cell membrane</location>
        <topology evidence="11">Multi-pass membrane protein</topology>
    </subcellularLocation>
    <subcellularLocation>
        <location evidence="1">Membrane</location>
        <topology evidence="1">Multi-pass membrane protein</topology>
    </subcellularLocation>
</comment>
<keyword evidence="7 11" id="KW-0573">Peptidoglycan synthesis</keyword>
<evidence type="ECO:0000256" key="8">
    <source>
        <dbReference type="ARBA" id="ARBA00022989"/>
    </source>
</evidence>
<keyword evidence="3 11" id="KW-0328">Glycosyltransferase</keyword>
<keyword evidence="10 11" id="KW-0961">Cell wall biogenesis/degradation</keyword>
<dbReference type="GO" id="GO:0008360">
    <property type="term" value="P:regulation of cell shape"/>
    <property type="evidence" value="ECO:0007669"/>
    <property type="project" value="UniProtKB-KW"/>
</dbReference>
<dbReference type="RefSeq" id="WP_022513356.1">
    <property type="nucleotide sequence ID" value="NZ_CP017037.1"/>
</dbReference>
<feature type="transmembrane region" description="Helical" evidence="11">
    <location>
        <begin position="275"/>
        <end position="296"/>
    </location>
</feature>
<evidence type="ECO:0000256" key="11">
    <source>
        <dbReference type="HAMAP-Rule" id="MF_02079"/>
    </source>
</evidence>
<dbReference type="OrthoDB" id="9812661at2"/>
<dbReference type="KEGG" id="dpn:BCB69_03155"/>
<keyword evidence="5 11" id="KW-0812">Transmembrane</keyword>
<comment type="pathway">
    <text evidence="11">Cell wall biogenesis; peptidoglycan biosynthesis.</text>
</comment>
<dbReference type="Proteomes" id="UP000266262">
    <property type="component" value="Unassembled WGS sequence"/>
</dbReference>
<evidence type="ECO:0000256" key="7">
    <source>
        <dbReference type="ARBA" id="ARBA00022984"/>
    </source>
</evidence>
<comment type="similarity">
    <text evidence="11">Belongs to the SEDS family. MrdB/RodA subfamily.</text>
</comment>
<dbReference type="GO" id="GO:0051301">
    <property type="term" value="P:cell division"/>
    <property type="evidence" value="ECO:0007669"/>
    <property type="project" value="InterPro"/>
</dbReference>
<evidence type="ECO:0000313" key="15">
    <source>
        <dbReference type="Proteomes" id="UP000266262"/>
    </source>
</evidence>
<evidence type="ECO:0000313" key="14">
    <source>
        <dbReference type="Proteomes" id="UP000094757"/>
    </source>
</evidence>
<keyword evidence="8 11" id="KW-1133">Transmembrane helix</keyword>
<evidence type="ECO:0000256" key="1">
    <source>
        <dbReference type="ARBA" id="ARBA00004141"/>
    </source>
</evidence>
<feature type="transmembrane region" description="Helical" evidence="11">
    <location>
        <begin position="143"/>
        <end position="160"/>
    </location>
</feature>
<keyword evidence="2 11" id="KW-1003">Cell membrane</keyword>
<comment type="catalytic activity">
    <reaction evidence="11">
        <text>[GlcNAc-(1-&gt;4)-Mur2Ac(oyl-L-Ala-gamma-D-Glu-L-Lys-D-Ala-D-Ala)](n)-di-trans,octa-cis-undecaprenyl diphosphate + beta-D-GlcNAc-(1-&gt;4)-Mur2Ac(oyl-L-Ala-gamma-D-Glu-L-Lys-D-Ala-D-Ala)-di-trans,octa-cis-undecaprenyl diphosphate = [GlcNAc-(1-&gt;4)-Mur2Ac(oyl-L-Ala-gamma-D-Glu-L-Lys-D-Ala-D-Ala)](n+1)-di-trans,octa-cis-undecaprenyl diphosphate + di-trans,octa-cis-undecaprenyl diphosphate + H(+)</text>
        <dbReference type="Rhea" id="RHEA:23708"/>
        <dbReference type="Rhea" id="RHEA-COMP:9602"/>
        <dbReference type="Rhea" id="RHEA-COMP:9603"/>
        <dbReference type="ChEBI" id="CHEBI:15378"/>
        <dbReference type="ChEBI" id="CHEBI:58405"/>
        <dbReference type="ChEBI" id="CHEBI:60033"/>
        <dbReference type="ChEBI" id="CHEBI:78435"/>
        <dbReference type="EC" id="2.4.99.28"/>
    </reaction>
</comment>
<dbReference type="PANTHER" id="PTHR30474">
    <property type="entry name" value="CELL CYCLE PROTEIN"/>
    <property type="match status" value="1"/>
</dbReference>
<dbReference type="EMBL" id="CP017037">
    <property type="protein sequence ID" value="AOH39053.1"/>
    <property type="molecule type" value="Genomic_DNA"/>
</dbReference>